<name>A0A9W4SLV9_9GLOM</name>
<gene>
    <name evidence="1" type="ORF">FWILDA_LOCUS6405</name>
</gene>
<evidence type="ECO:0000313" key="1">
    <source>
        <dbReference type="EMBL" id="CAI2174070.1"/>
    </source>
</evidence>
<dbReference type="EMBL" id="CAMKVN010001156">
    <property type="protein sequence ID" value="CAI2174070.1"/>
    <property type="molecule type" value="Genomic_DNA"/>
</dbReference>
<dbReference type="Proteomes" id="UP001153678">
    <property type="component" value="Unassembled WGS sequence"/>
</dbReference>
<sequence length="110" mass="12949">MTNLEFTILLIKLQSHVDPSLSDYSLVTFDVENFLNIRNNKRNIPSKKIYNYDQMTDDKWETFSNKVDALANGCYLQSLTNKSSFNQNELNRYWNLLQGCILKAADYIRR</sequence>
<proteinExistence type="predicted"/>
<accession>A0A9W4SLV9</accession>
<dbReference type="AlphaFoldDB" id="A0A9W4SLV9"/>
<protein>
    <submittedName>
        <fullName evidence="1">16452_t:CDS:1</fullName>
    </submittedName>
</protein>
<keyword evidence="2" id="KW-1185">Reference proteome</keyword>
<dbReference type="OrthoDB" id="2461643at2759"/>
<organism evidence="1 2">
    <name type="scientific">Funneliformis geosporum</name>
    <dbReference type="NCBI Taxonomy" id="1117311"/>
    <lineage>
        <taxon>Eukaryota</taxon>
        <taxon>Fungi</taxon>
        <taxon>Fungi incertae sedis</taxon>
        <taxon>Mucoromycota</taxon>
        <taxon>Glomeromycotina</taxon>
        <taxon>Glomeromycetes</taxon>
        <taxon>Glomerales</taxon>
        <taxon>Glomeraceae</taxon>
        <taxon>Funneliformis</taxon>
    </lineage>
</organism>
<evidence type="ECO:0000313" key="2">
    <source>
        <dbReference type="Proteomes" id="UP001153678"/>
    </source>
</evidence>
<reference evidence="1" key="1">
    <citation type="submission" date="2022-08" db="EMBL/GenBank/DDBJ databases">
        <authorList>
            <person name="Kallberg Y."/>
            <person name="Tangrot J."/>
            <person name="Rosling A."/>
        </authorList>
    </citation>
    <scope>NUCLEOTIDE SEQUENCE</scope>
    <source>
        <strain evidence="1">Wild A</strain>
    </source>
</reference>
<comment type="caution">
    <text evidence="1">The sequence shown here is derived from an EMBL/GenBank/DDBJ whole genome shotgun (WGS) entry which is preliminary data.</text>
</comment>